<dbReference type="Pfam" id="PF08239">
    <property type="entry name" value="SH3_3"/>
    <property type="match status" value="1"/>
</dbReference>
<dbReference type="InterPro" id="IPR003646">
    <property type="entry name" value="SH3-like_bac-type"/>
</dbReference>
<feature type="domain" description="SH3b" evidence="2">
    <location>
        <begin position="1"/>
        <end position="58"/>
    </location>
</feature>
<dbReference type="Proteomes" id="UP000569914">
    <property type="component" value="Unassembled WGS sequence"/>
</dbReference>
<keyword evidence="4" id="KW-1185">Reference proteome</keyword>
<evidence type="ECO:0000256" key="1">
    <source>
        <dbReference type="SAM" id="MobiDB-lite"/>
    </source>
</evidence>
<accession>A0A7Y9I9Q5</accession>
<feature type="compositionally biased region" description="Acidic residues" evidence="1">
    <location>
        <begin position="62"/>
        <end position="71"/>
    </location>
</feature>
<evidence type="ECO:0000313" key="4">
    <source>
        <dbReference type="Proteomes" id="UP000569914"/>
    </source>
</evidence>
<gene>
    <name evidence="3" type="ORF">BKA15_003890</name>
</gene>
<dbReference type="PROSITE" id="PS51781">
    <property type="entry name" value="SH3B"/>
    <property type="match status" value="1"/>
</dbReference>
<dbReference type="Gene3D" id="2.30.30.40">
    <property type="entry name" value="SH3 Domains"/>
    <property type="match status" value="1"/>
</dbReference>
<name>A0A7Y9I9Q5_9ACTN</name>
<dbReference type="AlphaFoldDB" id="A0A7Y9I9Q5"/>
<dbReference type="InterPro" id="IPR058593">
    <property type="entry name" value="ARB_07466-like_C"/>
</dbReference>
<evidence type="ECO:0000313" key="3">
    <source>
        <dbReference type="EMBL" id="NYE72561.1"/>
    </source>
</evidence>
<protein>
    <recommendedName>
        <fullName evidence="2">SH3b domain-containing protein</fullName>
    </recommendedName>
</protein>
<reference evidence="3 4" key="1">
    <citation type="submission" date="2020-07" db="EMBL/GenBank/DDBJ databases">
        <title>Sequencing the genomes of 1000 actinobacteria strains.</title>
        <authorList>
            <person name="Klenk H.-P."/>
        </authorList>
    </citation>
    <scope>NUCLEOTIDE SEQUENCE [LARGE SCALE GENOMIC DNA]</scope>
    <source>
        <strain evidence="3 4">DSM 22083</strain>
    </source>
</reference>
<sequence length="200" mass="21897">MTTALNLRLEPSPEGKILKVLPEGEKVTATSTEERDYTLVIYSGEPRWLATEYLSKTKPEPREDDGGDSSGDDGFSSEPCPSGSGVEDGLTKDAIRVHRAICHRFPSITDYGGVRAAAYGYHGSGRALDAMVDGDLGWEVARWVRANAKELGVMEVIYSQKIWTVQRSSEGWRSMEDRGSATANHYDHVHVSVYGNEGTG</sequence>
<dbReference type="EMBL" id="JACCBU010000001">
    <property type="protein sequence ID" value="NYE72561.1"/>
    <property type="molecule type" value="Genomic_DNA"/>
</dbReference>
<comment type="caution">
    <text evidence="3">The sequence shown here is derived from an EMBL/GenBank/DDBJ whole genome shotgun (WGS) entry which is preliminary data.</text>
</comment>
<feature type="region of interest" description="Disordered" evidence="1">
    <location>
        <begin position="54"/>
        <end position="88"/>
    </location>
</feature>
<dbReference type="Pfam" id="PF26571">
    <property type="entry name" value="VldE"/>
    <property type="match status" value="1"/>
</dbReference>
<organism evidence="3 4">
    <name type="scientific">Microlunatus parietis</name>
    <dbReference type="NCBI Taxonomy" id="682979"/>
    <lineage>
        <taxon>Bacteria</taxon>
        <taxon>Bacillati</taxon>
        <taxon>Actinomycetota</taxon>
        <taxon>Actinomycetes</taxon>
        <taxon>Propionibacteriales</taxon>
        <taxon>Propionibacteriaceae</taxon>
        <taxon>Microlunatus</taxon>
    </lineage>
</organism>
<proteinExistence type="predicted"/>
<evidence type="ECO:0000259" key="2">
    <source>
        <dbReference type="PROSITE" id="PS51781"/>
    </source>
</evidence>